<protein>
    <submittedName>
        <fullName evidence="2">Uncharacterized protein</fullName>
    </submittedName>
</protein>
<accession>A0A3M2SHW4</accession>
<proteinExistence type="predicted"/>
<name>A0A3M2SHW4_9HYPO</name>
<feature type="compositionally biased region" description="Polar residues" evidence="1">
    <location>
        <begin position="21"/>
        <end position="42"/>
    </location>
</feature>
<keyword evidence="3" id="KW-1185">Reference proteome</keyword>
<dbReference type="EMBL" id="NKUJ01000037">
    <property type="protein sequence ID" value="RMJ17146.1"/>
    <property type="molecule type" value="Genomic_DNA"/>
</dbReference>
<reference evidence="2 3" key="1">
    <citation type="submission" date="2017-06" db="EMBL/GenBank/DDBJ databases">
        <title>Comparative genomic analysis of Ambrosia Fusariam Clade fungi.</title>
        <authorList>
            <person name="Stajich J.E."/>
            <person name="Carrillo J."/>
            <person name="Kijimoto T."/>
            <person name="Eskalen A."/>
            <person name="O'Donnell K."/>
            <person name="Kasson M."/>
        </authorList>
    </citation>
    <scope>NUCLEOTIDE SEQUENCE [LARGE SCALE GENOMIC DNA]</scope>
    <source>
        <strain evidence="2">UCR3666</strain>
    </source>
</reference>
<organism evidence="2 3">
    <name type="scientific">Fusarium kuroshium</name>
    <dbReference type="NCBI Taxonomy" id="2010991"/>
    <lineage>
        <taxon>Eukaryota</taxon>
        <taxon>Fungi</taxon>
        <taxon>Dikarya</taxon>
        <taxon>Ascomycota</taxon>
        <taxon>Pezizomycotina</taxon>
        <taxon>Sordariomycetes</taxon>
        <taxon>Hypocreomycetidae</taxon>
        <taxon>Hypocreales</taxon>
        <taxon>Nectriaceae</taxon>
        <taxon>Fusarium</taxon>
        <taxon>Fusarium solani species complex</taxon>
    </lineage>
</organism>
<gene>
    <name evidence="2" type="ORF">CDV36_003211</name>
</gene>
<evidence type="ECO:0000313" key="3">
    <source>
        <dbReference type="Proteomes" id="UP000277212"/>
    </source>
</evidence>
<comment type="caution">
    <text evidence="2">The sequence shown here is derived from an EMBL/GenBank/DDBJ whole genome shotgun (WGS) entry which is preliminary data.</text>
</comment>
<dbReference type="Proteomes" id="UP000277212">
    <property type="component" value="Unassembled WGS sequence"/>
</dbReference>
<dbReference type="AlphaFoldDB" id="A0A3M2SHW4"/>
<feature type="compositionally biased region" description="Basic and acidic residues" evidence="1">
    <location>
        <begin position="1"/>
        <end position="10"/>
    </location>
</feature>
<sequence>MTHCEERRQQDLTPYRKITPSKATPKSTVHSLGASVSTTLIIQESRDSPEETSDTNNPRTKSFEVKPKPRAALTAIGEPQTALNLKAPSFDPYYRLFKVLVGQSPRGRVDTVLERHQDIRDPLEKVQGSEEAPS</sequence>
<evidence type="ECO:0000256" key="1">
    <source>
        <dbReference type="SAM" id="MobiDB-lite"/>
    </source>
</evidence>
<evidence type="ECO:0000313" key="2">
    <source>
        <dbReference type="EMBL" id="RMJ17146.1"/>
    </source>
</evidence>
<feature type="region of interest" description="Disordered" evidence="1">
    <location>
        <begin position="1"/>
        <end position="68"/>
    </location>
</feature>